<evidence type="ECO:0000256" key="5">
    <source>
        <dbReference type="ARBA" id="ARBA00022989"/>
    </source>
</evidence>
<keyword evidence="4 7" id="KW-0812">Transmembrane</keyword>
<accession>A0ABU3QML6</accession>
<feature type="transmembrane region" description="Helical" evidence="7">
    <location>
        <begin position="316"/>
        <end position="338"/>
    </location>
</feature>
<evidence type="ECO:0000256" key="4">
    <source>
        <dbReference type="ARBA" id="ARBA00022692"/>
    </source>
</evidence>
<evidence type="ECO:0000256" key="7">
    <source>
        <dbReference type="SAM" id="Phobius"/>
    </source>
</evidence>
<dbReference type="PANTHER" id="PTHR23501">
    <property type="entry name" value="MAJOR FACILITATOR SUPERFAMILY"/>
    <property type="match status" value="1"/>
</dbReference>
<comment type="subcellular location">
    <subcellularLocation>
        <location evidence="1">Cell membrane</location>
        <topology evidence="1">Multi-pass membrane protein</topology>
    </subcellularLocation>
</comment>
<feature type="transmembrane region" description="Helical" evidence="7">
    <location>
        <begin position="482"/>
        <end position="500"/>
    </location>
</feature>
<dbReference type="PANTHER" id="PTHR23501:SF197">
    <property type="entry name" value="COMD"/>
    <property type="match status" value="1"/>
</dbReference>
<dbReference type="Proteomes" id="UP001250181">
    <property type="component" value="Unassembled WGS sequence"/>
</dbReference>
<dbReference type="Gene3D" id="1.20.1250.20">
    <property type="entry name" value="MFS general substrate transporter like domains"/>
    <property type="match status" value="1"/>
</dbReference>
<feature type="transmembrane region" description="Helical" evidence="7">
    <location>
        <begin position="118"/>
        <end position="138"/>
    </location>
</feature>
<keyword evidence="3" id="KW-1003">Cell membrane</keyword>
<dbReference type="Pfam" id="PF07690">
    <property type="entry name" value="MFS_1"/>
    <property type="match status" value="1"/>
</dbReference>
<feature type="transmembrane region" description="Helical" evidence="7">
    <location>
        <begin position="370"/>
        <end position="392"/>
    </location>
</feature>
<dbReference type="SUPFAM" id="SSF103473">
    <property type="entry name" value="MFS general substrate transporter"/>
    <property type="match status" value="1"/>
</dbReference>
<proteinExistence type="predicted"/>
<name>A0ABU3QML6_9ACTN</name>
<dbReference type="InterPro" id="IPR036259">
    <property type="entry name" value="MFS_trans_sf"/>
</dbReference>
<feature type="transmembrane region" description="Helical" evidence="7">
    <location>
        <begin position="210"/>
        <end position="229"/>
    </location>
</feature>
<dbReference type="EMBL" id="JAWCTQ010000022">
    <property type="protein sequence ID" value="MDT9684010.1"/>
    <property type="molecule type" value="Genomic_DNA"/>
</dbReference>
<feature type="domain" description="Major facilitator superfamily (MFS) profile" evidence="8">
    <location>
        <begin position="23"/>
        <end position="505"/>
    </location>
</feature>
<sequence>MSAAETPATEASPSMTKRQIIQAMSGLMAGMFVAILASTVVANALPRIITDLQGSQSSYTWVVTSELLAMTATVPIWGKLSDLYDKKLLIQLSLGMFVVGSLVAGFSDSVAVLIVSRVVQGIGAGGLTALAQVVMASIIPPRELGRYSGLFGAVFAVGTVAGPLIGGVLVDTSWLGWRWCFFIGVPFAVLAIVLLQLTLDLPVVRRKVKVDYLGAFLIMAGVSALLLWVTLAGSQFDWVSWQSFALVAGGVVLIGLAVLVEARVEEPMIPLDIFRNRTVTLTTLASFLVGVAMFGGTVFLSQYFQISLGASPTAAGLMSLPMILGLMTSTTVAGQIITKTGKWKGFLIAGGVIMTAGMGLLATIGAGTSFWILALYMVVLGVGVGMLMQNLVLAAQNDVPATELGAATSVLSFFRSLGGAVGTSALGAVLSHQVTGEIEKGLGGGGAAAGGGGSHAIPDLTTLPAQAREVVEQAYGNATADVFLVGAPFALLALVAVLFIKEKPLKTQSGLERLAAESGQPLTPTH</sequence>
<feature type="transmembrane region" description="Helical" evidence="7">
    <location>
        <begin position="404"/>
        <end position="430"/>
    </location>
</feature>
<feature type="transmembrane region" description="Helical" evidence="7">
    <location>
        <begin position="176"/>
        <end position="198"/>
    </location>
</feature>
<feature type="transmembrane region" description="Helical" evidence="7">
    <location>
        <begin position="20"/>
        <end position="46"/>
    </location>
</feature>
<gene>
    <name evidence="9" type="ORF">RND61_18360</name>
</gene>
<evidence type="ECO:0000256" key="1">
    <source>
        <dbReference type="ARBA" id="ARBA00004651"/>
    </source>
</evidence>
<dbReference type="NCBIfam" id="TIGR00711">
    <property type="entry name" value="efflux_EmrB"/>
    <property type="match status" value="1"/>
</dbReference>
<feature type="transmembrane region" description="Helical" evidence="7">
    <location>
        <begin position="88"/>
        <end position="106"/>
    </location>
</feature>
<dbReference type="InterPro" id="IPR004638">
    <property type="entry name" value="EmrB-like"/>
</dbReference>
<evidence type="ECO:0000256" key="3">
    <source>
        <dbReference type="ARBA" id="ARBA00022475"/>
    </source>
</evidence>
<protein>
    <submittedName>
        <fullName evidence="9">MDR family MFS transporter</fullName>
    </submittedName>
</protein>
<dbReference type="CDD" id="cd17502">
    <property type="entry name" value="MFS_Azr1_MDR_like"/>
    <property type="match status" value="1"/>
</dbReference>
<comment type="caution">
    <text evidence="9">The sequence shown here is derived from an EMBL/GenBank/DDBJ whole genome shotgun (WGS) entry which is preliminary data.</text>
</comment>
<feature type="transmembrane region" description="Helical" evidence="7">
    <location>
        <begin position="345"/>
        <end position="364"/>
    </location>
</feature>
<dbReference type="PROSITE" id="PS50850">
    <property type="entry name" value="MFS"/>
    <property type="match status" value="1"/>
</dbReference>
<evidence type="ECO:0000313" key="9">
    <source>
        <dbReference type="EMBL" id="MDT9684010.1"/>
    </source>
</evidence>
<evidence type="ECO:0000313" key="10">
    <source>
        <dbReference type="Proteomes" id="UP001250181"/>
    </source>
</evidence>
<keyword evidence="10" id="KW-1185">Reference proteome</keyword>
<dbReference type="InterPro" id="IPR011701">
    <property type="entry name" value="MFS"/>
</dbReference>
<dbReference type="RefSeq" id="WP_315879071.1">
    <property type="nucleotide sequence ID" value="NZ_JAWCTQ010000022.1"/>
</dbReference>
<dbReference type="Gene3D" id="1.20.1720.10">
    <property type="entry name" value="Multidrug resistance protein D"/>
    <property type="match status" value="1"/>
</dbReference>
<organism evidence="9 10">
    <name type="scientific">Streptomyces tamarix</name>
    <dbReference type="NCBI Taxonomy" id="3078565"/>
    <lineage>
        <taxon>Bacteria</taxon>
        <taxon>Bacillati</taxon>
        <taxon>Actinomycetota</taxon>
        <taxon>Actinomycetes</taxon>
        <taxon>Kitasatosporales</taxon>
        <taxon>Streptomycetaceae</taxon>
        <taxon>Streptomyces</taxon>
    </lineage>
</organism>
<evidence type="ECO:0000256" key="6">
    <source>
        <dbReference type="ARBA" id="ARBA00023136"/>
    </source>
</evidence>
<feature type="transmembrane region" description="Helical" evidence="7">
    <location>
        <begin position="150"/>
        <end position="170"/>
    </location>
</feature>
<evidence type="ECO:0000259" key="8">
    <source>
        <dbReference type="PROSITE" id="PS50850"/>
    </source>
</evidence>
<feature type="transmembrane region" description="Helical" evidence="7">
    <location>
        <begin position="281"/>
        <end position="304"/>
    </location>
</feature>
<evidence type="ECO:0000256" key="2">
    <source>
        <dbReference type="ARBA" id="ARBA00022448"/>
    </source>
</evidence>
<feature type="transmembrane region" description="Helical" evidence="7">
    <location>
        <begin position="241"/>
        <end position="260"/>
    </location>
</feature>
<dbReference type="InterPro" id="IPR020846">
    <property type="entry name" value="MFS_dom"/>
</dbReference>
<dbReference type="PRINTS" id="PR01036">
    <property type="entry name" value="TCRTETB"/>
</dbReference>
<keyword evidence="6 7" id="KW-0472">Membrane</keyword>
<keyword evidence="2" id="KW-0813">Transport</keyword>
<keyword evidence="5 7" id="KW-1133">Transmembrane helix</keyword>
<reference evidence="9 10" key="1">
    <citation type="submission" date="2023-09" db="EMBL/GenBank/DDBJ databases">
        <title>Streptomyces sp. nov.: A antagonism against Alternaria gaisen Producing Streptochlin, Isolated from Tamarix root soil.</title>
        <authorList>
            <person name="Chen Y."/>
        </authorList>
    </citation>
    <scope>NUCLEOTIDE SEQUENCE [LARGE SCALE GENOMIC DNA]</scope>
    <source>
        <strain evidence="9 10">TRM76323</strain>
    </source>
</reference>